<reference evidence="2 3" key="1">
    <citation type="journal article" date="2021" name="BMC Genomics">
        <title>Datura genome reveals duplications of psychoactive alkaloid biosynthetic genes and high mutation rate following tissue culture.</title>
        <authorList>
            <person name="Rajewski A."/>
            <person name="Carter-House D."/>
            <person name="Stajich J."/>
            <person name="Litt A."/>
        </authorList>
    </citation>
    <scope>NUCLEOTIDE SEQUENCE [LARGE SCALE GENOMIC DNA]</scope>
    <source>
        <strain evidence="2">AR-01</strain>
    </source>
</reference>
<proteinExistence type="predicted"/>
<gene>
    <name evidence="2" type="ORF">HAX54_049750</name>
</gene>
<evidence type="ECO:0000313" key="3">
    <source>
        <dbReference type="Proteomes" id="UP000823775"/>
    </source>
</evidence>
<evidence type="ECO:0000313" key="2">
    <source>
        <dbReference type="EMBL" id="MCE3051410.1"/>
    </source>
</evidence>
<accession>A0ABS8WPL0</accession>
<feature type="non-terminal residue" evidence="2">
    <location>
        <position position="126"/>
    </location>
</feature>
<dbReference type="Proteomes" id="UP000823775">
    <property type="component" value="Unassembled WGS sequence"/>
</dbReference>
<protein>
    <submittedName>
        <fullName evidence="2">Uncharacterized protein</fullName>
    </submittedName>
</protein>
<name>A0ABS8WPL0_DATST</name>
<comment type="caution">
    <text evidence="2">The sequence shown here is derived from an EMBL/GenBank/DDBJ whole genome shotgun (WGS) entry which is preliminary data.</text>
</comment>
<evidence type="ECO:0000256" key="1">
    <source>
        <dbReference type="SAM" id="Coils"/>
    </source>
</evidence>
<keyword evidence="1" id="KW-0175">Coiled coil</keyword>
<dbReference type="EMBL" id="JACEIK010008519">
    <property type="protein sequence ID" value="MCE3051410.1"/>
    <property type="molecule type" value="Genomic_DNA"/>
</dbReference>
<keyword evidence="3" id="KW-1185">Reference proteome</keyword>
<sequence>MSSLTALKKNYENAIHREKEVKEVILRTRGDLKKAKEKKEILKRQIEDLKIEITHIKHEEERLKHDEIKYKESYEIQNPRCKNMTPDWRQLKKSKWRLSGSRMKLSEGLNPLLNAYFNTYAPHHKL</sequence>
<organism evidence="2 3">
    <name type="scientific">Datura stramonium</name>
    <name type="common">Jimsonweed</name>
    <name type="synonym">Common thornapple</name>
    <dbReference type="NCBI Taxonomy" id="4076"/>
    <lineage>
        <taxon>Eukaryota</taxon>
        <taxon>Viridiplantae</taxon>
        <taxon>Streptophyta</taxon>
        <taxon>Embryophyta</taxon>
        <taxon>Tracheophyta</taxon>
        <taxon>Spermatophyta</taxon>
        <taxon>Magnoliopsida</taxon>
        <taxon>eudicotyledons</taxon>
        <taxon>Gunneridae</taxon>
        <taxon>Pentapetalae</taxon>
        <taxon>asterids</taxon>
        <taxon>lamiids</taxon>
        <taxon>Solanales</taxon>
        <taxon>Solanaceae</taxon>
        <taxon>Solanoideae</taxon>
        <taxon>Datureae</taxon>
        <taxon>Datura</taxon>
    </lineage>
</organism>
<feature type="coiled-coil region" evidence="1">
    <location>
        <begin position="25"/>
        <end position="66"/>
    </location>
</feature>